<dbReference type="Pfam" id="PF02594">
    <property type="entry name" value="DUF167"/>
    <property type="match status" value="1"/>
</dbReference>
<sequence>MKRSEATPSTILRIKVIPRSSCNQLAGVEGGLLKIKLTAPPVDGKANKALCHFLADLFGKPQTAVTILNGEKGRLKTIRIAEMTSEKADRMIRESMEATR</sequence>
<dbReference type="SMART" id="SM01152">
    <property type="entry name" value="DUF167"/>
    <property type="match status" value="1"/>
</dbReference>
<dbReference type="HAMAP" id="MF_00634">
    <property type="entry name" value="UPF0235"/>
    <property type="match status" value="1"/>
</dbReference>
<dbReference type="PANTHER" id="PTHR13420">
    <property type="entry name" value="UPF0235 PROTEIN C15ORF40"/>
    <property type="match status" value="1"/>
</dbReference>
<dbReference type="NCBIfam" id="TIGR00251">
    <property type="entry name" value="DUF167 family protein"/>
    <property type="match status" value="1"/>
</dbReference>
<protein>
    <recommendedName>
        <fullName evidence="2">UPF0235 protein TRIP_B170079</fullName>
    </recommendedName>
</protein>
<gene>
    <name evidence="3" type="ORF">TRIP_B170079</name>
</gene>
<evidence type="ECO:0000313" key="3">
    <source>
        <dbReference type="EMBL" id="VBB41777.1"/>
    </source>
</evidence>
<organism evidence="3">
    <name type="scientific">Uncultured Desulfatiglans sp</name>
    <dbReference type="NCBI Taxonomy" id="1748965"/>
    <lineage>
        <taxon>Bacteria</taxon>
        <taxon>Pseudomonadati</taxon>
        <taxon>Thermodesulfobacteriota</taxon>
        <taxon>Desulfobacteria</taxon>
        <taxon>Desulfatiglandales</taxon>
        <taxon>Desulfatiglandaceae</taxon>
        <taxon>Desulfatiglans</taxon>
        <taxon>environmental samples</taxon>
    </lineage>
</organism>
<dbReference type="InterPro" id="IPR003746">
    <property type="entry name" value="DUF167"/>
</dbReference>
<dbReference type="PANTHER" id="PTHR13420:SF7">
    <property type="entry name" value="UPF0235 PROTEIN C15ORF40"/>
    <property type="match status" value="1"/>
</dbReference>
<dbReference type="InterPro" id="IPR036591">
    <property type="entry name" value="YggU-like_sf"/>
</dbReference>
<dbReference type="AlphaFoldDB" id="A0A653A156"/>
<dbReference type="EMBL" id="UPXX01000009">
    <property type="protein sequence ID" value="VBB41777.1"/>
    <property type="molecule type" value="Genomic_DNA"/>
</dbReference>
<dbReference type="SUPFAM" id="SSF69786">
    <property type="entry name" value="YggU-like"/>
    <property type="match status" value="1"/>
</dbReference>
<reference evidence="3" key="1">
    <citation type="submission" date="2018-07" db="EMBL/GenBank/DDBJ databases">
        <authorList>
            <consortium name="Genoscope - CEA"/>
            <person name="William W."/>
        </authorList>
    </citation>
    <scope>NUCLEOTIDE SEQUENCE</scope>
    <source>
        <strain evidence="3">IK1</strain>
    </source>
</reference>
<accession>A0A653A156</accession>
<dbReference type="GO" id="GO:0005737">
    <property type="term" value="C:cytoplasm"/>
    <property type="evidence" value="ECO:0007669"/>
    <property type="project" value="TreeGrafter"/>
</dbReference>
<evidence type="ECO:0000256" key="2">
    <source>
        <dbReference type="HAMAP-Rule" id="MF_00634"/>
    </source>
</evidence>
<comment type="similarity">
    <text evidence="1 2">Belongs to the UPF0235 family.</text>
</comment>
<proteinExistence type="inferred from homology"/>
<dbReference type="Gene3D" id="3.30.1200.10">
    <property type="entry name" value="YggU-like"/>
    <property type="match status" value="1"/>
</dbReference>
<name>A0A653A156_UNCDX</name>
<evidence type="ECO:0000256" key="1">
    <source>
        <dbReference type="ARBA" id="ARBA00010364"/>
    </source>
</evidence>